<dbReference type="SMART" id="SM00530">
    <property type="entry name" value="HTH_XRE"/>
    <property type="match status" value="1"/>
</dbReference>
<reference evidence="3" key="1">
    <citation type="submission" date="2016-06" db="EMBL/GenBank/DDBJ databases">
        <title>Complete genome sequence of Actinoalloteichus fjordicus DSM 46855 (=ADI127-17), type strain of the new species Actinoalloteichus fjordicus.</title>
        <authorList>
            <person name="Ruckert C."/>
            <person name="Nouioui I."/>
            <person name="Willmese J."/>
            <person name="van Wezel G."/>
            <person name="Klenk H.-P."/>
            <person name="Kalinowski J."/>
            <person name="Zotchev S.B."/>
        </authorList>
    </citation>
    <scope>NUCLEOTIDE SEQUENCE [LARGE SCALE GENOMIC DNA]</scope>
    <source>
        <strain evidence="3">ADI127-7</strain>
    </source>
</reference>
<proteinExistence type="predicted"/>
<gene>
    <name evidence="2" type="ORF">UA74_09305</name>
</gene>
<dbReference type="AlphaFoldDB" id="A0AAC9PRC7"/>
<dbReference type="Pfam" id="PF13560">
    <property type="entry name" value="HTH_31"/>
    <property type="match status" value="1"/>
</dbReference>
<accession>A0AAC9PRC7</accession>
<dbReference type="Proteomes" id="UP000185511">
    <property type="component" value="Chromosome"/>
</dbReference>
<organism evidence="2 3">
    <name type="scientific">Actinoalloteichus fjordicus</name>
    <dbReference type="NCBI Taxonomy" id="1612552"/>
    <lineage>
        <taxon>Bacteria</taxon>
        <taxon>Bacillati</taxon>
        <taxon>Actinomycetota</taxon>
        <taxon>Actinomycetes</taxon>
        <taxon>Pseudonocardiales</taxon>
        <taxon>Pseudonocardiaceae</taxon>
        <taxon>Actinoalloteichus</taxon>
    </lineage>
</organism>
<evidence type="ECO:0000259" key="1">
    <source>
        <dbReference type="PROSITE" id="PS50943"/>
    </source>
</evidence>
<evidence type="ECO:0000313" key="2">
    <source>
        <dbReference type="EMBL" id="APU13925.1"/>
    </source>
</evidence>
<dbReference type="Pfam" id="PF19054">
    <property type="entry name" value="DUF5753"/>
    <property type="match status" value="1"/>
</dbReference>
<dbReference type="InterPro" id="IPR043917">
    <property type="entry name" value="DUF5753"/>
</dbReference>
<dbReference type="GO" id="GO:0003677">
    <property type="term" value="F:DNA binding"/>
    <property type="evidence" value="ECO:0007669"/>
    <property type="project" value="InterPro"/>
</dbReference>
<sequence>MGCGESDPASAVLIAAPEGLPGRGDPAMPFDGAASTSGHSLSHLRLEYARRWSRRRLLFVRKPGDPGISCRTDPEHSHYPELLFCDTSYTVAVSKQLVNRPMGVKPRGSRKTSTAEGAAYPVPVTNLRSPQARTLGRTIQRARDTAGIGIRELARRLNKPKNPTYVTRLERGEILFTEELLKEVAAAIGVGNDRLYQWLEDFTRLGISPWTPGAANPEQLTTLMGYEREATQITDVGGFIPGLLQTEETARSLIEIDDDAHNVDELIQVRLSRRSVLERRRTATPYALYLEENALRRPVGGPATLREQLDYLIDATKRPNITIRVIPDRVGAYFGMAGPFTILEFESMDPIVYLERLRTGTWLDRREDTEIYFDAVGKVEAIALTAGESMAVIERYRVECGNDTK</sequence>
<dbReference type="InterPro" id="IPR010982">
    <property type="entry name" value="Lambda_DNA-bd_dom_sf"/>
</dbReference>
<dbReference type="CDD" id="cd00093">
    <property type="entry name" value="HTH_XRE"/>
    <property type="match status" value="1"/>
</dbReference>
<dbReference type="EMBL" id="CP016076">
    <property type="protein sequence ID" value="APU13925.1"/>
    <property type="molecule type" value="Genomic_DNA"/>
</dbReference>
<evidence type="ECO:0000313" key="3">
    <source>
        <dbReference type="Proteomes" id="UP000185511"/>
    </source>
</evidence>
<dbReference type="SUPFAM" id="SSF47413">
    <property type="entry name" value="lambda repressor-like DNA-binding domains"/>
    <property type="match status" value="1"/>
</dbReference>
<feature type="domain" description="HTH cro/C1-type" evidence="1">
    <location>
        <begin position="139"/>
        <end position="195"/>
    </location>
</feature>
<dbReference type="Gene3D" id="1.10.260.40">
    <property type="entry name" value="lambda repressor-like DNA-binding domains"/>
    <property type="match status" value="1"/>
</dbReference>
<protein>
    <submittedName>
        <fullName evidence="2">DNA binding protein with helix-turn-helix domain</fullName>
    </submittedName>
</protein>
<dbReference type="KEGG" id="acad:UA74_09305"/>
<dbReference type="InterPro" id="IPR001387">
    <property type="entry name" value="Cro/C1-type_HTH"/>
</dbReference>
<keyword evidence="3" id="KW-1185">Reference proteome</keyword>
<dbReference type="PROSITE" id="PS50943">
    <property type="entry name" value="HTH_CROC1"/>
    <property type="match status" value="1"/>
</dbReference>
<name>A0AAC9PRC7_9PSEU</name>